<sequence>MIKFDRNPDIYHGKNERPNFFEGWYFKLVQPRTGDTYCFIPGIFLGKEGNSHSFIQVLKGHEKSFKYIKFNKNQFKASSSEFNFQVGKSTFSLNGISLDINQQYERIFGTLYFDNIVTWPDSAINPGSMGFYNYLSFMQCYSQVCAVDGNIRGKLSINGRLVDFTGGKLYIEKNWGKAFPYSYIWAQGNSFKEGDGSVTCSIAHIPMPFPIKSFTGFLIGIYAKGKVYKFTSINKSSLSISWEEEKIILKTYNKNYFLKIEAFYKTETFMKLYAPRDGKMMPVASETLQGILNVTLFDKKRGDMIFSDRCSSAGIEFSENYMDLIYK</sequence>
<keyword evidence="2" id="KW-1185">Reference proteome</keyword>
<evidence type="ECO:0008006" key="3">
    <source>
        <dbReference type="Google" id="ProtNLM"/>
    </source>
</evidence>
<protein>
    <recommendedName>
        <fullName evidence="3">Tocopherol cyclase</fullName>
    </recommendedName>
</protein>
<dbReference type="SUPFAM" id="SSF159245">
    <property type="entry name" value="AttH-like"/>
    <property type="match status" value="1"/>
</dbReference>
<dbReference type="Pfam" id="PF14249">
    <property type="entry name" value="Tocopherol_cycl"/>
    <property type="match status" value="2"/>
</dbReference>
<dbReference type="PANTHER" id="PTHR35309">
    <property type="match status" value="1"/>
</dbReference>
<dbReference type="InterPro" id="IPR025893">
    <property type="entry name" value="Tocopherol_cyclase"/>
</dbReference>
<comment type="caution">
    <text evidence="1">The sequence shown here is derived from an EMBL/GenBank/DDBJ whole genome shotgun (WGS) entry which is preliminary data.</text>
</comment>
<evidence type="ECO:0000313" key="2">
    <source>
        <dbReference type="Proteomes" id="UP000596739"/>
    </source>
</evidence>
<dbReference type="PANTHER" id="PTHR35309:SF4">
    <property type="entry name" value="TOCOPHEROL CYCLASE"/>
    <property type="match status" value="1"/>
</dbReference>
<dbReference type="Proteomes" id="UP000596739">
    <property type="component" value="Unassembled WGS sequence"/>
</dbReference>
<reference evidence="2" key="1">
    <citation type="submission" date="2021-01" db="EMBL/GenBank/DDBJ databases">
        <title>Genome public.</title>
        <authorList>
            <person name="Liu C."/>
            <person name="Sun Q."/>
        </authorList>
    </citation>
    <scope>NUCLEOTIDE SEQUENCE [LARGE SCALE GENOMIC DNA]</scope>
    <source>
        <strain evidence="2">YIM B02505</strain>
    </source>
</reference>
<organism evidence="1 2">
    <name type="scientific">Clostridium yunnanense</name>
    <dbReference type="NCBI Taxonomy" id="2800325"/>
    <lineage>
        <taxon>Bacteria</taxon>
        <taxon>Bacillati</taxon>
        <taxon>Bacillota</taxon>
        <taxon>Clostridia</taxon>
        <taxon>Eubacteriales</taxon>
        <taxon>Clostridiaceae</taxon>
        <taxon>Clostridium</taxon>
    </lineage>
</organism>
<evidence type="ECO:0000313" key="1">
    <source>
        <dbReference type="EMBL" id="MBK1809904.1"/>
    </source>
</evidence>
<gene>
    <name evidence="1" type="ORF">JHL18_04520</name>
</gene>
<proteinExistence type="predicted"/>
<accession>A0ABS1EKL6</accession>
<dbReference type="EMBL" id="JAENHN010000010">
    <property type="protein sequence ID" value="MBK1809904.1"/>
    <property type="molecule type" value="Genomic_DNA"/>
</dbReference>
<name>A0ABS1EKL6_9CLOT</name>